<evidence type="ECO:0000313" key="2">
    <source>
        <dbReference type="Proteomes" id="UP000250321"/>
    </source>
</evidence>
<dbReference type="AlphaFoldDB" id="A0A315B359"/>
<proteinExistence type="predicted"/>
<sequence length="110" mass="12318">MLHPRQPFLPIWGHSGPLLLRPDNVRLLEVPPVKGREIHQIVLQVGHKPLWHSAINGGAEDAGISRDTVVISPGRKDVERRVFDKAWASENSESVKRKQGSLSFYIGARI</sequence>
<gene>
    <name evidence="1" type="ORF">Pyn_10467</name>
</gene>
<dbReference type="EMBL" id="PJQY01000026">
    <property type="protein sequence ID" value="PQQ20796.1"/>
    <property type="molecule type" value="Genomic_DNA"/>
</dbReference>
<accession>A0A315B359</accession>
<name>A0A315B359_PRUYE</name>
<reference evidence="1 2" key="1">
    <citation type="submission" date="2018-02" db="EMBL/GenBank/DDBJ databases">
        <title>Draft genome of wild Prunus yedoensis var. nudiflora.</title>
        <authorList>
            <person name="Baek S."/>
            <person name="Kim J.-H."/>
            <person name="Choi K."/>
            <person name="Kim G.-B."/>
            <person name="Cho A."/>
            <person name="Jang H."/>
            <person name="Shin C.-H."/>
            <person name="Yu H.-J."/>
            <person name="Mun J.-H."/>
        </authorList>
    </citation>
    <scope>NUCLEOTIDE SEQUENCE [LARGE SCALE GENOMIC DNA]</scope>
    <source>
        <strain evidence="2">cv. Jeju island</strain>
        <tissue evidence="1">Leaf</tissue>
    </source>
</reference>
<dbReference type="Proteomes" id="UP000250321">
    <property type="component" value="Unassembled WGS sequence"/>
</dbReference>
<evidence type="ECO:0000313" key="1">
    <source>
        <dbReference type="EMBL" id="PQQ20796.1"/>
    </source>
</evidence>
<organism evidence="1 2">
    <name type="scientific">Prunus yedoensis var. nudiflora</name>
    <dbReference type="NCBI Taxonomy" id="2094558"/>
    <lineage>
        <taxon>Eukaryota</taxon>
        <taxon>Viridiplantae</taxon>
        <taxon>Streptophyta</taxon>
        <taxon>Embryophyta</taxon>
        <taxon>Tracheophyta</taxon>
        <taxon>Spermatophyta</taxon>
        <taxon>Magnoliopsida</taxon>
        <taxon>eudicotyledons</taxon>
        <taxon>Gunneridae</taxon>
        <taxon>Pentapetalae</taxon>
        <taxon>rosids</taxon>
        <taxon>fabids</taxon>
        <taxon>Rosales</taxon>
        <taxon>Rosaceae</taxon>
        <taxon>Amygdaloideae</taxon>
        <taxon>Amygdaleae</taxon>
        <taxon>Prunus</taxon>
    </lineage>
</organism>
<protein>
    <submittedName>
        <fullName evidence="1">Uncharacterized protein</fullName>
    </submittedName>
</protein>
<keyword evidence="2" id="KW-1185">Reference proteome</keyword>
<comment type="caution">
    <text evidence="1">The sequence shown here is derived from an EMBL/GenBank/DDBJ whole genome shotgun (WGS) entry which is preliminary data.</text>
</comment>